<dbReference type="EMBL" id="BMVO01000045">
    <property type="protein sequence ID" value="GHB32577.1"/>
    <property type="molecule type" value="Genomic_DNA"/>
</dbReference>
<comment type="caution">
    <text evidence="1">The sequence shown here is derived from an EMBL/GenBank/DDBJ whole genome shotgun (WGS) entry which is preliminary data.</text>
</comment>
<gene>
    <name evidence="1" type="ORF">GCM10010346_64850</name>
</gene>
<name>A0ABQ3EFP5_9ACTN</name>
<evidence type="ECO:0000313" key="2">
    <source>
        <dbReference type="Proteomes" id="UP000599437"/>
    </source>
</evidence>
<reference evidence="2" key="1">
    <citation type="journal article" date="2019" name="Int. J. Syst. Evol. Microbiol.">
        <title>The Global Catalogue of Microorganisms (GCM) 10K type strain sequencing project: providing services to taxonomists for standard genome sequencing and annotation.</title>
        <authorList>
            <consortium name="The Broad Institute Genomics Platform"/>
            <consortium name="The Broad Institute Genome Sequencing Center for Infectious Disease"/>
            <person name="Wu L."/>
            <person name="Ma J."/>
        </authorList>
    </citation>
    <scope>NUCLEOTIDE SEQUENCE [LARGE SCALE GENOMIC DNA]</scope>
    <source>
        <strain evidence="2">JCM 4737</strain>
    </source>
</reference>
<dbReference type="RefSeq" id="WP_189716488.1">
    <property type="nucleotide sequence ID" value="NZ_BMVO01000045.1"/>
</dbReference>
<protein>
    <recommendedName>
        <fullName evidence="3">DNA-binding protein</fullName>
    </recommendedName>
</protein>
<keyword evidence="2" id="KW-1185">Reference proteome</keyword>
<proteinExistence type="predicted"/>
<evidence type="ECO:0000313" key="1">
    <source>
        <dbReference type="EMBL" id="GHB32577.1"/>
    </source>
</evidence>
<dbReference type="Proteomes" id="UP000599437">
    <property type="component" value="Unassembled WGS sequence"/>
</dbReference>
<accession>A0ABQ3EFP5</accession>
<evidence type="ECO:0008006" key="3">
    <source>
        <dbReference type="Google" id="ProtNLM"/>
    </source>
</evidence>
<organism evidence="1 2">
    <name type="scientific">Streptomyces chryseus</name>
    <dbReference type="NCBI Taxonomy" id="68186"/>
    <lineage>
        <taxon>Bacteria</taxon>
        <taxon>Bacillati</taxon>
        <taxon>Actinomycetota</taxon>
        <taxon>Actinomycetes</taxon>
        <taxon>Kitasatosporales</taxon>
        <taxon>Streptomycetaceae</taxon>
        <taxon>Streptomyces</taxon>
    </lineage>
</organism>
<sequence length="226" mass="24503">MAQRTEYDAAQAAKRLHTTVVVLRWARHVGLVPDPDVRGFAWSRSVVEAMDAEAVRASMPREAISPYEAANRIAAALGTPNEPSQPPAVSTYGVERLVALGLLLDLSAHRRYSSLNPDQVDQVAARKGLAELLDREAPLGPEQAAARLGVRRVDFEWMRRLGWIAPVSWGRVQFGASKAGAVDVPRFAAGHVDDLPGAHPEVDWAQLRSVGKGRRSPLAGLQTQPA</sequence>